<evidence type="ECO:0000313" key="3">
    <source>
        <dbReference type="Proteomes" id="UP001583177"/>
    </source>
</evidence>
<dbReference type="Proteomes" id="UP001583177">
    <property type="component" value="Unassembled WGS sequence"/>
</dbReference>
<comment type="caution">
    <text evidence="2">The sequence shown here is derived from an EMBL/GenBank/DDBJ whole genome shotgun (WGS) entry which is preliminary data.</text>
</comment>
<dbReference type="PANTHER" id="PTHR38886:SF1">
    <property type="entry name" value="NACHT-NTPASE AND P-LOOP NTPASES N-TERMINAL DOMAIN-CONTAINING PROTEIN"/>
    <property type="match status" value="1"/>
</dbReference>
<gene>
    <name evidence="2" type="ORF">Daus18300_014023</name>
</gene>
<reference evidence="2 3" key="1">
    <citation type="journal article" date="2024" name="IMA Fungus">
        <title>IMA Genome - F19 : A genome assembly and annotation guide to empower mycologists, including annotated draft genome sequences of Ceratocystis pirilliformis, Diaporthe australafricana, Fusarium ophioides, Paecilomyces lecythidis, and Sporothrix stenoceras.</title>
        <authorList>
            <person name="Aylward J."/>
            <person name="Wilson A.M."/>
            <person name="Visagie C.M."/>
            <person name="Spraker J."/>
            <person name="Barnes I."/>
            <person name="Buitendag C."/>
            <person name="Ceriani C."/>
            <person name="Del Mar Angel L."/>
            <person name="du Plessis D."/>
            <person name="Fuchs T."/>
            <person name="Gasser K."/>
            <person name="Kramer D."/>
            <person name="Li W."/>
            <person name="Munsamy K."/>
            <person name="Piso A."/>
            <person name="Price J.L."/>
            <person name="Sonnekus B."/>
            <person name="Thomas C."/>
            <person name="van der Nest A."/>
            <person name="van Dijk A."/>
            <person name="van Heerden A."/>
            <person name="van Vuuren N."/>
            <person name="Yilmaz N."/>
            <person name="Duong T.A."/>
            <person name="van der Merwe N.A."/>
            <person name="Wingfield M.J."/>
            <person name="Wingfield B.D."/>
        </authorList>
    </citation>
    <scope>NUCLEOTIDE SEQUENCE [LARGE SCALE GENOMIC DNA]</scope>
    <source>
        <strain evidence="2 3">CMW 18300</strain>
    </source>
</reference>
<proteinExistence type="predicted"/>
<protein>
    <recommendedName>
        <fullName evidence="1">Ubiquitin-like domain-containing protein</fullName>
    </recommendedName>
</protein>
<name>A0ABR3VWV8_9PEZI</name>
<dbReference type="InterPro" id="IPR054464">
    <property type="entry name" value="ULD_fung"/>
</dbReference>
<dbReference type="PANTHER" id="PTHR38886">
    <property type="entry name" value="SESA DOMAIN-CONTAINING PROTEIN"/>
    <property type="match status" value="1"/>
</dbReference>
<keyword evidence="3" id="KW-1185">Reference proteome</keyword>
<accession>A0ABR3VWV8</accession>
<feature type="domain" description="Ubiquitin-like" evidence="1">
    <location>
        <begin position="108"/>
        <end position="191"/>
    </location>
</feature>
<evidence type="ECO:0000259" key="1">
    <source>
        <dbReference type="Pfam" id="PF22893"/>
    </source>
</evidence>
<organism evidence="2 3">
    <name type="scientific">Diaporthe australafricana</name>
    <dbReference type="NCBI Taxonomy" id="127596"/>
    <lineage>
        <taxon>Eukaryota</taxon>
        <taxon>Fungi</taxon>
        <taxon>Dikarya</taxon>
        <taxon>Ascomycota</taxon>
        <taxon>Pezizomycotina</taxon>
        <taxon>Sordariomycetes</taxon>
        <taxon>Sordariomycetidae</taxon>
        <taxon>Diaporthales</taxon>
        <taxon>Diaporthaceae</taxon>
        <taxon>Diaporthe</taxon>
    </lineage>
</organism>
<dbReference type="EMBL" id="JAWRVE010000248">
    <property type="protein sequence ID" value="KAL1847229.1"/>
    <property type="molecule type" value="Genomic_DNA"/>
</dbReference>
<evidence type="ECO:0000313" key="2">
    <source>
        <dbReference type="EMBL" id="KAL1847229.1"/>
    </source>
</evidence>
<dbReference type="Pfam" id="PF22893">
    <property type="entry name" value="ULD_2"/>
    <property type="match status" value="1"/>
</dbReference>
<sequence>MNIMLSTIHMSATKLQAESLDDCTQLLQAIHDETKQGNARSEQNQQTLINHTGLMETISRSIEGLVSGQQQSRLLSLIHNALQWNVKIFNSVTQLQQHMYSIPPQVERQQPVLFEDAHGRLTPFHVEFINSYAVFQAVLEARFNNMPGMWKVRNLEYAVRDARSKKILEPSNPWENGFRPGRKFVMSMVFQLPKATTSSCPGCLTEDYEQRENAGSDIQWYDESPLSKSVF</sequence>